<feature type="region of interest" description="Disordered" evidence="1">
    <location>
        <begin position="132"/>
        <end position="182"/>
    </location>
</feature>
<evidence type="ECO:0000256" key="1">
    <source>
        <dbReference type="SAM" id="MobiDB-lite"/>
    </source>
</evidence>
<keyword evidence="3" id="KW-1185">Reference proteome</keyword>
<dbReference type="EMBL" id="MCFL01000013">
    <property type="protein sequence ID" value="ORZ37297.1"/>
    <property type="molecule type" value="Genomic_DNA"/>
</dbReference>
<name>A0A1Y2HRS7_9FUNG</name>
<evidence type="ECO:0000313" key="2">
    <source>
        <dbReference type="EMBL" id="ORZ37297.1"/>
    </source>
</evidence>
<evidence type="ECO:0000313" key="3">
    <source>
        <dbReference type="Proteomes" id="UP000193411"/>
    </source>
</evidence>
<dbReference type="Proteomes" id="UP000193411">
    <property type="component" value="Unassembled WGS sequence"/>
</dbReference>
<reference evidence="2 3" key="1">
    <citation type="submission" date="2016-07" db="EMBL/GenBank/DDBJ databases">
        <title>Pervasive Adenine N6-methylation of Active Genes in Fungi.</title>
        <authorList>
            <consortium name="DOE Joint Genome Institute"/>
            <person name="Mondo S.J."/>
            <person name="Dannebaum R.O."/>
            <person name="Kuo R.C."/>
            <person name="Labutti K."/>
            <person name="Haridas S."/>
            <person name="Kuo A."/>
            <person name="Salamov A."/>
            <person name="Ahrendt S.R."/>
            <person name="Lipzen A."/>
            <person name="Sullivan W."/>
            <person name="Andreopoulos W.B."/>
            <person name="Clum A."/>
            <person name="Lindquist E."/>
            <person name="Daum C."/>
            <person name="Ramamoorthy G.K."/>
            <person name="Gryganskyi A."/>
            <person name="Culley D."/>
            <person name="Magnuson J.K."/>
            <person name="James T.Y."/>
            <person name="O'Malley M.A."/>
            <person name="Stajich J.E."/>
            <person name="Spatafora J.W."/>
            <person name="Visel A."/>
            <person name="Grigoriev I.V."/>
        </authorList>
    </citation>
    <scope>NUCLEOTIDE SEQUENCE [LARGE SCALE GENOMIC DNA]</scope>
    <source>
        <strain evidence="2 3">PL171</strain>
    </source>
</reference>
<organism evidence="2 3">
    <name type="scientific">Catenaria anguillulae PL171</name>
    <dbReference type="NCBI Taxonomy" id="765915"/>
    <lineage>
        <taxon>Eukaryota</taxon>
        <taxon>Fungi</taxon>
        <taxon>Fungi incertae sedis</taxon>
        <taxon>Blastocladiomycota</taxon>
        <taxon>Blastocladiomycetes</taxon>
        <taxon>Blastocladiales</taxon>
        <taxon>Catenariaceae</taxon>
        <taxon>Catenaria</taxon>
    </lineage>
</organism>
<feature type="compositionally biased region" description="Basic residues" evidence="1">
    <location>
        <begin position="164"/>
        <end position="175"/>
    </location>
</feature>
<accession>A0A1Y2HRS7</accession>
<gene>
    <name evidence="2" type="ORF">BCR44DRAFT_286494</name>
</gene>
<proteinExistence type="predicted"/>
<feature type="region of interest" description="Disordered" evidence="1">
    <location>
        <begin position="43"/>
        <end position="74"/>
    </location>
</feature>
<protein>
    <submittedName>
        <fullName evidence="2">Uncharacterized protein</fullName>
    </submittedName>
</protein>
<dbReference type="AlphaFoldDB" id="A0A1Y2HRS7"/>
<comment type="caution">
    <text evidence="2">The sequence shown here is derived from an EMBL/GenBank/DDBJ whole genome shotgun (WGS) entry which is preliminary data.</text>
</comment>
<sequence>MYTRPYPVSHWVHGKYWKESAWRKSEMSAWEQQHRQVHQWKNKNTGTPMGMPRSLHTPTSVRKKKHEWQHRTTTQRRDFKINHSDTWTSLRCPIGSRPRTRRACRPCVDVLVPNSEAGKDCTRDALDGVLNPEEGGADGNDEACTAGSRPSVPSGAAKLMSMRRASKARQRHQRSRRVERAR</sequence>